<dbReference type="InterPro" id="IPR001810">
    <property type="entry name" value="F-box_dom"/>
</dbReference>
<feature type="domain" description="F-box" evidence="1">
    <location>
        <begin position="415"/>
        <end position="455"/>
    </location>
</feature>
<dbReference type="OMA" id="ENYSWRV"/>
<dbReference type="PANTHER" id="PTHR34145">
    <property type="entry name" value="OS02G0105600 PROTEIN"/>
    <property type="match status" value="1"/>
</dbReference>
<dbReference type="AlphaFoldDB" id="A0A835DDG5"/>
<organism evidence="2 3">
    <name type="scientific">Tetracentron sinense</name>
    <name type="common">Spur-leaf</name>
    <dbReference type="NCBI Taxonomy" id="13715"/>
    <lineage>
        <taxon>Eukaryota</taxon>
        <taxon>Viridiplantae</taxon>
        <taxon>Streptophyta</taxon>
        <taxon>Embryophyta</taxon>
        <taxon>Tracheophyta</taxon>
        <taxon>Spermatophyta</taxon>
        <taxon>Magnoliopsida</taxon>
        <taxon>Trochodendrales</taxon>
        <taxon>Trochodendraceae</taxon>
        <taxon>Tetracentron</taxon>
    </lineage>
</organism>
<evidence type="ECO:0000259" key="1">
    <source>
        <dbReference type="SMART" id="SM00256"/>
    </source>
</evidence>
<gene>
    <name evidence="2" type="ORF">HHK36_018367</name>
</gene>
<dbReference type="InterPro" id="IPR053781">
    <property type="entry name" value="F-box_AtFBL13-like"/>
</dbReference>
<dbReference type="InterPro" id="IPR036047">
    <property type="entry name" value="F-box-like_dom_sf"/>
</dbReference>
<dbReference type="PANTHER" id="PTHR34145:SF28">
    <property type="entry name" value="F-BOX DOMAIN-CONTAINING PROTEIN"/>
    <property type="match status" value="1"/>
</dbReference>
<dbReference type="CDD" id="cd22160">
    <property type="entry name" value="F-box_AtFBL13-like"/>
    <property type="match status" value="2"/>
</dbReference>
<dbReference type="EMBL" id="JABCRI010000012">
    <property type="protein sequence ID" value="KAF8396737.1"/>
    <property type="molecule type" value="Genomic_DNA"/>
</dbReference>
<protein>
    <recommendedName>
        <fullName evidence="1">F-box domain-containing protein</fullName>
    </recommendedName>
</protein>
<reference evidence="2 3" key="1">
    <citation type="submission" date="2020-04" db="EMBL/GenBank/DDBJ databases">
        <title>Plant Genome Project.</title>
        <authorList>
            <person name="Zhang R.-G."/>
        </authorList>
    </citation>
    <scope>NUCLEOTIDE SEQUENCE [LARGE SCALE GENOMIC DNA]</scope>
    <source>
        <strain evidence="2">YNK0</strain>
        <tissue evidence="2">Leaf</tissue>
    </source>
</reference>
<dbReference type="InterPro" id="IPR032675">
    <property type="entry name" value="LRR_dom_sf"/>
</dbReference>
<sequence length="809" mass="91633">MIMEKELLDLISSLPDGILWQIVSFLPLKLAVRTSILSSRWRSLWIPSHINLDFDLDKIAIHESKEKVIAIISKFLKSSNAAGIWRLSLGEKSSRKEDKLTVLAAMGVDKELHLEFSEDRPVMGNFNLNLELDCSNRCTYATTTGSFASLKTLHLRSVTHLVKNMVPILFSKCGLLENLKLVKCSGLQYLDINGGNELKSLTVVDCPNMASITLSAPNLISFGYRGVLPRFHLKNVSSLVDAMLDFRDGSGYGDFDCEELLSLLASIAHVEILTLSGWLLEIDRSCSCIPCPFFHHYWHEPHLWMDYTTVKSSAFPLDHLKIVKLVGFTEQEDELLLMDLLLKKACALKSMIVTSPENYSWRVVKVPWSQLKQTWSGQQKQTAIASQGKECSYQYIEEDSSDLCPAHGRQQMCFLPDGILRLIVSFLPLKLAVRTSILSTRWRSFWKPSHIDLDFDLDNIAIHETKEDVMGIISKFLMSSGLWKLSLGKKSSRKEDKLTVLAAMEVDKELHLEFSEGQPMIGNFNLNLELACSNRGTDATTTGSFASLKTLHLRSVTHLVKNMVPILFSKCLLLENLKLVKCCGLQCLDINGGNGLKSLIVVDCPNIVNITLSAPNLISFRYRGVLPRFHLKNVPRLVDAMLDFRYGSGYSDFDCEELLSFLESIADVEILTLSGWLLEIDRRRSCIPCPFFHHYWHEPHLWMDYTTVKSSSSRLDHLKFVKLVGFTEQEDELLLMDLLLKKAVPLKLMIVTSPENYSWRVVKVPWSQLQQTSRGQQKQTAIASQGEYFYQYIEDDSSGLCPAHVQMCL</sequence>
<dbReference type="InterPro" id="IPR053772">
    <property type="entry name" value="At1g61320/At1g61330-like"/>
</dbReference>
<dbReference type="SMART" id="SM00256">
    <property type="entry name" value="FBOX"/>
    <property type="match status" value="2"/>
</dbReference>
<dbReference type="OrthoDB" id="976179at2759"/>
<dbReference type="Pfam" id="PF23622">
    <property type="entry name" value="LRR_At1g61320_AtMIF1"/>
    <property type="match status" value="2"/>
</dbReference>
<evidence type="ECO:0000313" key="2">
    <source>
        <dbReference type="EMBL" id="KAF8396737.1"/>
    </source>
</evidence>
<dbReference type="Gene3D" id="3.80.10.10">
    <property type="entry name" value="Ribonuclease Inhibitor"/>
    <property type="match status" value="1"/>
</dbReference>
<proteinExistence type="predicted"/>
<dbReference type="SUPFAM" id="SSF81383">
    <property type="entry name" value="F-box domain"/>
    <property type="match status" value="2"/>
</dbReference>
<keyword evidence="3" id="KW-1185">Reference proteome</keyword>
<comment type="caution">
    <text evidence="2">The sequence shown here is derived from an EMBL/GenBank/DDBJ whole genome shotgun (WGS) entry which is preliminary data.</text>
</comment>
<dbReference type="Proteomes" id="UP000655225">
    <property type="component" value="Unassembled WGS sequence"/>
</dbReference>
<dbReference type="Pfam" id="PF00646">
    <property type="entry name" value="F-box"/>
    <property type="match status" value="2"/>
</dbReference>
<evidence type="ECO:0000313" key="3">
    <source>
        <dbReference type="Proteomes" id="UP000655225"/>
    </source>
</evidence>
<dbReference type="InterPro" id="IPR055357">
    <property type="entry name" value="LRR_At1g61320_AtMIF1"/>
</dbReference>
<feature type="domain" description="F-box" evidence="1">
    <location>
        <begin position="14"/>
        <end position="54"/>
    </location>
</feature>
<accession>A0A835DDG5</accession>
<name>A0A835DDG5_TETSI</name>